<feature type="region of interest" description="Disordered" evidence="5">
    <location>
        <begin position="312"/>
        <end position="559"/>
    </location>
</feature>
<dbReference type="EMBL" id="HBHP01030668">
    <property type="protein sequence ID" value="CAD9774885.1"/>
    <property type="molecule type" value="Transcribed_RNA"/>
</dbReference>
<feature type="domain" description="NET" evidence="7">
    <location>
        <begin position="239"/>
        <end position="321"/>
    </location>
</feature>
<feature type="compositionally biased region" description="Polar residues" evidence="5">
    <location>
        <begin position="440"/>
        <end position="456"/>
    </location>
</feature>
<keyword evidence="3" id="KW-0804">Transcription</keyword>
<feature type="compositionally biased region" description="Polar residues" evidence="5">
    <location>
        <begin position="400"/>
        <end position="418"/>
    </location>
</feature>
<dbReference type="Pfam" id="PF00439">
    <property type="entry name" value="Bromodomain"/>
    <property type="match status" value="1"/>
</dbReference>
<name>A0A7S2U078_9EUKA</name>
<evidence type="ECO:0000256" key="4">
    <source>
        <dbReference type="PROSITE-ProRule" id="PRU00035"/>
    </source>
</evidence>
<feature type="region of interest" description="Disordered" evidence="5">
    <location>
        <begin position="233"/>
        <end position="252"/>
    </location>
</feature>
<evidence type="ECO:0000256" key="3">
    <source>
        <dbReference type="ARBA" id="ARBA00023163"/>
    </source>
</evidence>
<protein>
    <submittedName>
        <fullName evidence="8">Uncharacterized protein</fullName>
    </submittedName>
</protein>
<reference evidence="8" key="1">
    <citation type="submission" date="2021-01" db="EMBL/GenBank/DDBJ databases">
        <authorList>
            <person name="Corre E."/>
            <person name="Pelletier E."/>
            <person name="Niang G."/>
            <person name="Scheremetjew M."/>
            <person name="Finn R."/>
            <person name="Kale V."/>
            <person name="Holt S."/>
            <person name="Cochrane G."/>
            <person name="Meng A."/>
            <person name="Brown T."/>
            <person name="Cohen L."/>
        </authorList>
    </citation>
    <scope>NUCLEOTIDE SEQUENCE</scope>
    <source>
        <strain evidence="8">CCMP622</strain>
    </source>
</reference>
<feature type="compositionally biased region" description="Acidic residues" evidence="5">
    <location>
        <begin position="360"/>
        <end position="370"/>
    </location>
</feature>
<dbReference type="Gene3D" id="1.20.1270.220">
    <property type="match status" value="1"/>
</dbReference>
<evidence type="ECO:0000259" key="7">
    <source>
        <dbReference type="PROSITE" id="PS51525"/>
    </source>
</evidence>
<dbReference type="Gene3D" id="1.20.920.10">
    <property type="entry name" value="Bromodomain-like"/>
    <property type="match status" value="1"/>
</dbReference>
<sequence>MTSKKRQISHEERELFQKKQRLEDRLRLLKACLRMRENESGRSPGTPHFGGGLRTPTSTTRSRRVVQRPQKFDEQPQNNVKLSGSMTKCRNLVQALLQHRHSWLFKEPVDPIKLGIPNYPTIIKNPMDVGTVKEKLVAGMYGDVDEFGADVRLVWNNAIKFNGRESEVGKSAMEMSQYFEERFRKIQKGPFIRTSGKKKKGKGRKNAQPDPEVSMELVKLKREVDLMRKKINKYSSKKGPNKVSKNQPLTYKEKQQLKKDILGLSAEKLPEVVDIISRRMPQLNQGGEDEVEIDIDQLDIPTLRELQQHVRRTMANQRRRKTPSRTPNHASSVGSPPPLFRTNSAPMPRRENASSSSESSESDSESDSSDSDGAPKPSKATKSRAAPTKKPVATFGDPSLFSSSSIVPGTSNSNSQPTEDVKMNPAAWSNFGAAPEQQEKSSGNANDTTWAEFQQKNLEKKQRQLEEKRLAEEAKKQKELERIRKKEAEEEARKLAEERRREEEQELKKRVEEEDAREEAEIQARREAARRAREQKLAKSNENKAKLDGGFGDMGDMFR</sequence>
<dbReference type="PROSITE" id="PS50014">
    <property type="entry name" value="BROMODOMAIN_2"/>
    <property type="match status" value="1"/>
</dbReference>
<dbReference type="InterPro" id="IPR027353">
    <property type="entry name" value="NET_dom"/>
</dbReference>
<dbReference type="PROSITE" id="PS51525">
    <property type="entry name" value="NET"/>
    <property type="match status" value="1"/>
</dbReference>
<evidence type="ECO:0000259" key="6">
    <source>
        <dbReference type="PROSITE" id="PS50014"/>
    </source>
</evidence>
<feature type="region of interest" description="Disordered" evidence="5">
    <location>
        <begin position="36"/>
        <end position="81"/>
    </location>
</feature>
<feature type="region of interest" description="Disordered" evidence="5">
    <location>
        <begin position="192"/>
        <end position="213"/>
    </location>
</feature>
<proteinExistence type="predicted"/>
<gene>
    <name evidence="8" type="ORF">LSP00402_LOCUS18880</name>
</gene>
<feature type="compositionally biased region" description="Basic and acidic residues" evidence="5">
    <location>
        <begin position="519"/>
        <end position="547"/>
    </location>
</feature>
<evidence type="ECO:0000256" key="1">
    <source>
        <dbReference type="ARBA" id="ARBA00023015"/>
    </source>
</evidence>
<dbReference type="InterPro" id="IPR001487">
    <property type="entry name" value="Bromodomain"/>
</dbReference>
<feature type="domain" description="Bromo" evidence="6">
    <location>
        <begin position="97"/>
        <end position="169"/>
    </location>
</feature>
<dbReference type="InterPro" id="IPR038336">
    <property type="entry name" value="NET_sf"/>
</dbReference>
<dbReference type="PRINTS" id="PR00503">
    <property type="entry name" value="BROMODOMAIN"/>
</dbReference>
<feature type="compositionally biased region" description="Basic residues" evidence="5">
    <location>
        <begin position="195"/>
        <end position="205"/>
    </location>
</feature>
<evidence type="ECO:0000313" key="8">
    <source>
        <dbReference type="EMBL" id="CAD9774885.1"/>
    </source>
</evidence>
<organism evidence="8">
    <name type="scientific">Lotharella oceanica</name>
    <dbReference type="NCBI Taxonomy" id="641309"/>
    <lineage>
        <taxon>Eukaryota</taxon>
        <taxon>Sar</taxon>
        <taxon>Rhizaria</taxon>
        <taxon>Cercozoa</taxon>
        <taxon>Chlorarachniophyceae</taxon>
        <taxon>Lotharella</taxon>
    </lineage>
</organism>
<keyword evidence="2 4" id="KW-0103">Bromodomain</keyword>
<dbReference type="Pfam" id="PF17035">
    <property type="entry name" value="BET"/>
    <property type="match status" value="1"/>
</dbReference>
<dbReference type="AlphaFoldDB" id="A0A7S2U078"/>
<dbReference type="PANTHER" id="PTHR45926">
    <property type="entry name" value="OSJNBA0053K19.4 PROTEIN"/>
    <property type="match status" value="1"/>
</dbReference>
<feature type="compositionally biased region" description="Basic residues" evidence="5">
    <location>
        <begin position="312"/>
        <end position="323"/>
    </location>
</feature>
<keyword evidence="1" id="KW-0805">Transcription regulation</keyword>
<feature type="compositionally biased region" description="Basic and acidic residues" evidence="5">
    <location>
        <begin position="457"/>
        <end position="512"/>
    </location>
</feature>
<evidence type="ECO:0000256" key="2">
    <source>
        <dbReference type="ARBA" id="ARBA00023117"/>
    </source>
</evidence>
<dbReference type="SMART" id="SM00297">
    <property type="entry name" value="BROMO"/>
    <property type="match status" value="1"/>
</dbReference>
<dbReference type="InterPro" id="IPR036427">
    <property type="entry name" value="Bromodomain-like_sf"/>
</dbReference>
<dbReference type="SUPFAM" id="SSF47370">
    <property type="entry name" value="Bromodomain"/>
    <property type="match status" value="1"/>
</dbReference>
<accession>A0A7S2U078</accession>
<feature type="compositionally biased region" description="Polar residues" evidence="5">
    <location>
        <begin position="324"/>
        <end position="334"/>
    </location>
</feature>
<evidence type="ECO:0000256" key="5">
    <source>
        <dbReference type="SAM" id="MobiDB-lite"/>
    </source>
</evidence>